<dbReference type="SUPFAM" id="SSF52540">
    <property type="entry name" value="P-loop containing nucleoside triphosphate hydrolases"/>
    <property type="match status" value="1"/>
</dbReference>
<keyword evidence="5" id="KW-0333">Golgi apparatus</keyword>
<dbReference type="GO" id="GO:0016051">
    <property type="term" value="P:carbohydrate biosynthetic process"/>
    <property type="evidence" value="ECO:0007669"/>
    <property type="project" value="InterPro"/>
</dbReference>
<dbReference type="GO" id="GO:0016020">
    <property type="term" value="C:membrane"/>
    <property type="evidence" value="ECO:0007669"/>
    <property type="project" value="InterPro"/>
</dbReference>
<name>A0A9X1ZWU2_9FLAO</name>
<reference evidence="8" key="1">
    <citation type="submission" date="2022-01" db="EMBL/GenBank/DDBJ databases">
        <title>Genome sequencing of Zunongwangia sp. M21534 genome.</title>
        <authorList>
            <person name="Chen Y."/>
            <person name="Dong C."/>
            <person name="Shao Z."/>
        </authorList>
    </citation>
    <scope>NUCLEOTIDE SEQUENCE</scope>
    <source>
        <strain evidence="8">MCCC M21534</strain>
    </source>
</reference>
<dbReference type="AlphaFoldDB" id="A0A9X1ZWU2"/>
<dbReference type="PANTHER" id="PTHR12137:SF54">
    <property type="entry name" value="CARBOHYDRATE SULFOTRANSFERASE"/>
    <property type="match status" value="1"/>
</dbReference>
<gene>
    <name evidence="8" type="ORF">L1967_12810</name>
</gene>
<keyword evidence="4" id="KW-1133">Transmembrane helix</keyword>
<comment type="subcellular location">
    <subcellularLocation>
        <location evidence="1">Golgi apparatus membrane</location>
        <topology evidence="1">Single-pass type II membrane protein</topology>
    </subcellularLocation>
</comment>
<evidence type="ECO:0000256" key="5">
    <source>
        <dbReference type="ARBA" id="ARBA00023034"/>
    </source>
</evidence>
<evidence type="ECO:0000256" key="7">
    <source>
        <dbReference type="ARBA" id="ARBA00023180"/>
    </source>
</evidence>
<proteinExistence type="predicted"/>
<comment type="caution">
    <text evidence="8">The sequence shown here is derived from an EMBL/GenBank/DDBJ whole genome shotgun (WGS) entry which is preliminary data.</text>
</comment>
<dbReference type="InterPro" id="IPR027417">
    <property type="entry name" value="P-loop_NTPase"/>
</dbReference>
<accession>A0A9X1ZWU2</accession>
<organism evidence="8 9">
    <name type="scientific">Zunongwangia pacifica</name>
    <dbReference type="NCBI Taxonomy" id="2911062"/>
    <lineage>
        <taxon>Bacteria</taxon>
        <taxon>Pseudomonadati</taxon>
        <taxon>Bacteroidota</taxon>
        <taxon>Flavobacteriia</taxon>
        <taxon>Flavobacteriales</taxon>
        <taxon>Flavobacteriaceae</taxon>
        <taxon>Zunongwangia</taxon>
    </lineage>
</organism>
<keyword evidence="3" id="KW-0812">Transmembrane</keyword>
<evidence type="ECO:0000256" key="1">
    <source>
        <dbReference type="ARBA" id="ARBA00004323"/>
    </source>
</evidence>
<keyword evidence="6" id="KW-0472">Membrane</keyword>
<dbReference type="EMBL" id="JAKHSK010000017">
    <property type="protein sequence ID" value="MCL6219173.1"/>
    <property type="molecule type" value="Genomic_DNA"/>
</dbReference>
<dbReference type="Proteomes" id="UP001139521">
    <property type="component" value="Unassembled WGS sequence"/>
</dbReference>
<evidence type="ECO:0000256" key="6">
    <source>
        <dbReference type="ARBA" id="ARBA00023136"/>
    </source>
</evidence>
<dbReference type="RefSeq" id="WP_249601954.1">
    <property type="nucleotide sequence ID" value="NZ_JAKHSK010000017.1"/>
</dbReference>
<dbReference type="Gene3D" id="3.40.50.300">
    <property type="entry name" value="P-loop containing nucleotide triphosphate hydrolases"/>
    <property type="match status" value="1"/>
</dbReference>
<dbReference type="InterPro" id="IPR018011">
    <property type="entry name" value="Carb_sulfotrans_8-10"/>
</dbReference>
<keyword evidence="7" id="KW-0325">Glycoprotein</keyword>
<keyword evidence="9" id="KW-1185">Reference proteome</keyword>
<evidence type="ECO:0000256" key="4">
    <source>
        <dbReference type="ARBA" id="ARBA00022989"/>
    </source>
</evidence>
<dbReference type="Pfam" id="PF03567">
    <property type="entry name" value="Sulfotransfer_2"/>
    <property type="match status" value="1"/>
</dbReference>
<dbReference type="GO" id="GO:0008146">
    <property type="term" value="F:sulfotransferase activity"/>
    <property type="evidence" value="ECO:0007669"/>
    <property type="project" value="InterPro"/>
</dbReference>
<evidence type="ECO:0000256" key="2">
    <source>
        <dbReference type="ARBA" id="ARBA00022679"/>
    </source>
</evidence>
<evidence type="ECO:0000313" key="9">
    <source>
        <dbReference type="Proteomes" id="UP001139521"/>
    </source>
</evidence>
<keyword evidence="2" id="KW-0808">Transferase</keyword>
<sequence>MISHKHKCIFIHIPKCAGISITKFLLEDESIAWNKPNYKVLYGWCPKRKTFLQHASAKFLVEEGLITENQWADYYKFTFVRNPWDRVISDYFWLKNDQGIKGSLKKYLTQKGEFQDTLTQKGTLKFRGDHLYPQTSFFDVKGDYQLNHVGRFESIDSDFKFVLNQLQIEDDFALHLNKRNKKRKHYSRFFTESNKKRVEEVFKQDIKLLHYSFEDERKGVSKLYKYF</sequence>
<dbReference type="PANTHER" id="PTHR12137">
    <property type="entry name" value="CARBOHYDRATE SULFOTRANSFERASE"/>
    <property type="match status" value="1"/>
</dbReference>
<evidence type="ECO:0000313" key="8">
    <source>
        <dbReference type="EMBL" id="MCL6219173.1"/>
    </source>
</evidence>
<protein>
    <submittedName>
        <fullName evidence="8">Sulfotransferase family protein</fullName>
    </submittedName>
</protein>
<dbReference type="InterPro" id="IPR005331">
    <property type="entry name" value="Sulfotransferase"/>
</dbReference>
<evidence type="ECO:0000256" key="3">
    <source>
        <dbReference type="ARBA" id="ARBA00022692"/>
    </source>
</evidence>